<organism evidence="2 3">
    <name type="scientific">Aedes albopictus</name>
    <name type="common">Asian tiger mosquito</name>
    <name type="synonym">Stegomyia albopicta</name>
    <dbReference type="NCBI Taxonomy" id="7160"/>
    <lineage>
        <taxon>Eukaryota</taxon>
        <taxon>Metazoa</taxon>
        <taxon>Ecdysozoa</taxon>
        <taxon>Arthropoda</taxon>
        <taxon>Hexapoda</taxon>
        <taxon>Insecta</taxon>
        <taxon>Pterygota</taxon>
        <taxon>Neoptera</taxon>
        <taxon>Endopterygota</taxon>
        <taxon>Diptera</taxon>
        <taxon>Nematocera</taxon>
        <taxon>Culicoidea</taxon>
        <taxon>Culicidae</taxon>
        <taxon>Culicinae</taxon>
        <taxon>Aedini</taxon>
        <taxon>Aedes</taxon>
        <taxon>Stegomyia</taxon>
    </lineage>
</organism>
<dbReference type="RefSeq" id="XP_062710538.1">
    <property type="nucleotide sequence ID" value="XM_062854554.1"/>
</dbReference>
<dbReference type="EnsemblMetazoa" id="AALFPA23_016222.R23641">
    <property type="protein sequence ID" value="AALFPA23_016222.P23641"/>
    <property type="gene ID" value="AALFPA23_016222"/>
</dbReference>
<dbReference type="GeneID" id="109409766"/>
<reference evidence="3" key="1">
    <citation type="journal article" date="2015" name="Proc. Natl. Acad. Sci. U.S.A.">
        <title>Genome sequence of the Asian Tiger mosquito, Aedes albopictus, reveals insights into its biology, genetics, and evolution.</title>
        <authorList>
            <person name="Chen X.G."/>
            <person name="Jiang X."/>
            <person name="Gu J."/>
            <person name="Xu M."/>
            <person name="Wu Y."/>
            <person name="Deng Y."/>
            <person name="Zhang C."/>
            <person name="Bonizzoni M."/>
            <person name="Dermauw W."/>
            <person name="Vontas J."/>
            <person name="Armbruster P."/>
            <person name="Huang X."/>
            <person name="Yang Y."/>
            <person name="Zhang H."/>
            <person name="He W."/>
            <person name="Peng H."/>
            <person name="Liu Y."/>
            <person name="Wu K."/>
            <person name="Chen J."/>
            <person name="Lirakis M."/>
            <person name="Topalis P."/>
            <person name="Van Leeuwen T."/>
            <person name="Hall A.B."/>
            <person name="Jiang X."/>
            <person name="Thorpe C."/>
            <person name="Mueller R.L."/>
            <person name="Sun C."/>
            <person name="Waterhouse R.M."/>
            <person name="Yan G."/>
            <person name="Tu Z.J."/>
            <person name="Fang X."/>
            <person name="James A.A."/>
        </authorList>
    </citation>
    <scope>NUCLEOTIDE SEQUENCE [LARGE SCALE GENOMIC DNA]</scope>
    <source>
        <strain evidence="3">Foshan</strain>
    </source>
</reference>
<keyword evidence="3" id="KW-1185">Reference proteome</keyword>
<name>A0ABM1Z907_AEDAL</name>
<evidence type="ECO:0000313" key="2">
    <source>
        <dbReference type="EnsemblMetazoa" id="AALFPA23_016222.P23639"/>
    </source>
</evidence>
<keyword evidence="1" id="KW-0175">Coiled coil</keyword>
<sequence length="197" mass="22712">MSVEEIYINRNVNSCESELQISEVIDPKKIVPLTEALLHERHCNLSADVQELMKSFEQRLQDVEAKVERLHDICEECTQSVQVECGSELASVVSSILPSETEEAQERQILKYIVKEEGSKDMTMVPTESLTELYDRMMAEKKVREANFRRMRRNQQFRDLLLNGVIVDPSSCKRLREELPSSCSKGAPEEEKICKFK</sequence>
<dbReference type="EnsemblMetazoa" id="AALFPA23_016222.R23639">
    <property type="protein sequence ID" value="AALFPA23_016222.P23639"/>
    <property type="gene ID" value="AALFPA23_016222"/>
</dbReference>
<accession>A0ABM1Z907</accession>
<dbReference type="RefSeq" id="XP_019538818.2">
    <property type="nucleotide sequence ID" value="XM_019683273.3"/>
</dbReference>
<protein>
    <submittedName>
        <fullName evidence="2">Uncharacterized protein</fullName>
    </submittedName>
</protein>
<evidence type="ECO:0000313" key="3">
    <source>
        <dbReference type="Proteomes" id="UP000069940"/>
    </source>
</evidence>
<reference evidence="2" key="2">
    <citation type="submission" date="2025-05" db="UniProtKB">
        <authorList>
            <consortium name="EnsemblMetazoa"/>
        </authorList>
    </citation>
    <scope>IDENTIFICATION</scope>
    <source>
        <strain evidence="2">Foshan</strain>
    </source>
</reference>
<evidence type="ECO:0000256" key="1">
    <source>
        <dbReference type="SAM" id="Coils"/>
    </source>
</evidence>
<dbReference type="Proteomes" id="UP000069940">
    <property type="component" value="Unassembled WGS sequence"/>
</dbReference>
<feature type="coiled-coil region" evidence="1">
    <location>
        <begin position="46"/>
        <end position="73"/>
    </location>
</feature>
<proteinExistence type="predicted"/>